<comment type="subcellular location">
    <subcellularLocation>
        <location evidence="1">Bacterial flagellum</location>
    </subcellularLocation>
    <subcellularLocation>
        <location evidence="2">Secreted</location>
    </subcellularLocation>
</comment>
<keyword evidence="9" id="KW-0969">Cilium</keyword>
<evidence type="ECO:0000256" key="1">
    <source>
        <dbReference type="ARBA" id="ARBA00004365"/>
    </source>
</evidence>
<evidence type="ECO:0000256" key="4">
    <source>
        <dbReference type="ARBA" id="ARBA00016244"/>
    </source>
</evidence>
<dbReference type="Pfam" id="PF06429">
    <property type="entry name" value="Flg_bbr_C"/>
    <property type="match status" value="1"/>
</dbReference>
<reference evidence="9" key="1">
    <citation type="submission" date="2022-11" db="EMBL/GenBank/DDBJ databases">
        <title>Description of Microcella daejonensis nov. sp, isolated from riverside soil.</title>
        <authorList>
            <person name="Molina K.M."/>
            <person name="Kim S.B."/>
        </authorList>
    </citation>
    <scope>NUCLEOTIDE SEQUENCE</scope>
    <source>
        <strain evidence="9">MMS21-STM12</strain>
    </source>
</reference>
<evidence type="ECO:0000313" key="9">
    <source>
        <dbReference type="EMBL" id="WAB81748.1"/>
    </source>
</evidence>
<dbReference type="Pfam" id="PF22638">
    <property type="entry name" value="FlgK_D1"/>
    <property type="match status" value="1"/>
</dbReference>
<evidence type="ECO:0000259" key="8">
    <source>
        <dbReference type="Pfam" id="PF22638"/>
    </source>
</evidence>
<keyword evidence="5" id="KW-0964">Secreted</keyword>
<dbReference type="InterPro" id="IPR002371">
    <property type="entry name" value="FlgK"/>
</dbReference>
<dbReference type="GO" id="GO:0005198">
    <property type="term" value="F:structural molecule activity"/>
    <property type="evidence" value="ECO:0007669"/>
    <property type="project" value="InterPro"/>
</dbReference>
<keyword evidence="10" id="KW-1185">Reference proteome</keyword>
<proteinExistence type="inferred from homology"/>
<keyword evidence="6" id="KW-0975">Bacterial flagellum</keyword>
<dbReference type="GO" id="GO:0044780">
    <property type="term" value="P:bacterial-type flagellum assembly"/>
    <property type="evidence" value="ECO:0007669"/>
    <property type="project" value="InterPro"/>
</dbReference>
<evidence type="ECO:0000256" key="5">
    <source>
        <dbReference type="ARBA" id="ARBA00022525"/>
    </source>
</evidence>
<evidence type="ECO:0000256" key="6">
    <source>
        <dbReference type="ARBA" id="ARBA00023143"/>
    </source>
</evidence>
<evidence type="ECO:0000256" key="3">
    <source>
        <dbReference type="ARBA" id="ARBA00009677"/>
    </source>
</evidence>
<dbReference type="PANTHER" id="PTHR30033">
    <property type="entry name" value="FLAGELLAR HOOK-ASSOCIATED PROTEIN 1"/>
    <property type="match status" value="1"/>
</dbReference>
<evidence type="ECO:0000259" key="7">
    <source>
        <dbReference type="Pfam" id="PF06429"/>
    </source>
</evidence>
<sequence>MSTFGSLNIAYTGLVAARRGLDVTGANIVNAGSETYTRQRVTATALDPLARTGLLPTGTALPQGVDAETIVRLSDSLRDARVGDANGALGTATRQAQALGALEALVAEPGDDGLGAALDAFWTGWQDVANQPGEAAPVSVLLSRAQAVVDRLGGMRTGAEAEWSDARSALEGVVRTANTDAASLADLNERIRTGSAAGANVGTLLDERDRLAGQLAGLIGGTVRHREDGMVDVVVDGDAIVMGTTARALSVSGAAALDAAAGSPVALEWSHRPGIPLSMSRGEAAGLLSALAPTGALASFATALDAVASDLAAAVNTAHAAGATPDGSTGLAFFAVAAGAPPARGLSILATGVDQVATGAVGAGAADGSVADAISQLGSAPGGPDGAWSTLVADLGAQSRSALDRLERTTATAVMAVDAQRSQAGVSLDEENIALIGYQQSYQAAARVLTTIDEMLDVLINRTGVVGR</sequence>
<dbReference type="InterPro" id="IPR010930">
    <property type="entry name" value="Flg_bb/hook_C_dom"/>
</dbReference>
<gene>
    <name evidence="9" type="primary">flgK</name>
    <name evidence="9" type="ORF">OVN18_01630</name>
</gene>
<evidence type="ECO:0000313" key="10">
    <source>
        <dbReference type="Proteomes" id="UP001164706"/>
    </source>
</evidence>
<feature type="domain" description="Flagellar basal-body/hook protein C-terminal" evidence="7">
    <location>
        <begin position="423"/>
        <end position="461"/>
    </location>
</feature>
<dbReference type="NCBIfam" id="TIGR02492">
    <property type="entry name" value="flgK_ends"/>
    <property type="match status" value="1"/>
</dbReference>
<keyword evidence="9" id="KW-0282">Flagellum</keyword>
<dbReference type="EMBL" id="CP113089">
    <property type="protein sequence ID" value="WAB81748.1"/>
    <property type="molecule type" value="Genomic_DNA"/>
</dbReference>
<evidence type="ECO:0000256" key="2">
    <source>
        <dbReference type="ARBA" id="ARBA00004613"/>
    </source>
</evidence>
<dbReference type="AlphaFoldDB" id="A0A9E8MLD8"/>
<keyword evidence="9" id="KW-0966">Cell projection</keyword>
<dbReference type="RefSeq" id="WP_267781534.1">
    <property type="nucleotide sequence ID" value="NZ_CP113089.1"/>
</dbReference>
<organism evidence="9 10">
    <name type="scientific">Microcella daejeonensis</name>
    <dbReference type="NCBI Taxonomy" id="2994971"/>
    <lineage>
        <taxon>Bacteria</taxon>
        <taxon>Bacillati</taxon>
        <taxon>Actinomycetota</taxon>
        <taxon>Actinomycetes</taxon>
        <taxon>Micrococcales</taxon>
        <taxon>Microbacteriaceae</taxon>
        <taxon>Microcella</taxon>
    </lineage>
</organism>
<dbReference type="GO" id="GO:0009424">
    <property type="term" value="C:bacterial-type flagellum hook"/>
    <property type="evidence" value="ECO:0007669"/>
    <property type="project" value="InterPro"/>
</dbReference>
<dbReference type="GO" id="GO:0005576">
    <property type="term" value="C:extracellular region"/>
    <property type="evidence" value="ECO:0007669"/>
    <property type="project" value="UniProtKB-SubCell"/>
</dbReference>
<protein>
    <recommendedName>
        <fullName evidence="4">Flagellar hook-associated protein 1</fullName>
    </recommendedName>
</protein>
<name>A0A9E8MLD8_9MICO</name>
<comment type="similarity">
    <text evidence="3">Belongs to the flagella basal body rod proteins family.</text>
</comment>
<dbReference type="SUPFAM" id="SSF64518">
    <property type="entry name" value="Phase 1 flagellin"/>
    <property type="match status" value="1"/>
</dbReference>
<accession>A0A9E8MLD8</accession>
<dbReference type="Proteomes" id="UP001164706">
    <property type="component" value="Chromosome"/>
</dbReference>
<dbReference type="PANTHER" id="PTHR30033:SF1">
    <property type="entry name" value="FLAGELLAR HOOK-ASSOCIATED PROTEIN 1"/>
    <property type="match status" value="1"/>
</dbReference>
<feature type="domain" description="Flagellar hook-associated protein FlgK helical" evidence="8">
    <location>
        <begin position="100"/>
        <end position="334"/>
    </location>
</feature>
<dbReference type="InterPro" id="IPR053927">
    <property type="entry name" value="FlgK_helical"/>
</dbReference>
<dbReference type="KEGG" id="mdb:OVN18_01630"/>